<keyword evidence="2" id="KW-0614">Plasmid</keyword>
<dbReference type="KEGG" id="cox:E0W60_35915"/>
<protein>
    <submittedName>
        <fullName evidence="2">Uncharacterized protein</fullName>
    </submittedName>
</protein>
<dbReference type="OrthoDB" id="9006081at2"/>
<gene>
    <name evidence="2" type="ORF">E0W60_35915</name>
</gene>
<keyword evidence="1" id="KW-0472">Membrane</keyword>
<evidence type="ECO:0000256" key="1">
    <source>
        <dbReference type="SAM" id="Phobius"/>
    </source>
</evidence>
<name>A0A4P7LJH2_9BURK</name>
<keyword evidence="1" id="KW-1133">Transmembrane helix</keyword>
<dbReference type="Proteomes" id="UP000295294">
    <property type="component" value="Plasmid unnamed4"/>
</dbReference>
<proteinExistence type="predicted"/>
<dbReference type="EMBL" id="CP038639">
    <property type="protein sequence ID" value="QBY56394.1"/>
    <property type="molecule type" value="Genomic_DNA"/>
</dbReference>
<reference evidence="2 3" key="1">
    <citation type="submission" date="2019-03" db="EMBL/GenBank/DDBJ databases">
        <title>Efficiently degradation of phenoxyalkanoic acid herbicides by Cupriavidus oxalaticus strain X32.</title>
        <authorList>
            <person name="Sheng X."/>
        </authorList>
    </citation>
    <scope>NUCLEOTIDE SEQUENCE [LARGE SCALE GENOMIC DNA]</scope>
    <source>
        <strain evidence="2 3">X32</strain>
        <plasmid evidence="2 3">unnamed4</plasmid>
    </source>
</reference>
<dbReference type="RefSeq" id="WP_135707581.1">
    <property type="nucleotide sequence ID" value="NZ_CP038639.1"/>
</dbReference>
<sequence>MTRLIKVTFSATSGEELHGRAEFERTQGLVTLPQRLLAVIEKARAEGEGFEIVAHDNGYRFPLIHHQAATYRMDKGGGQRDGFFYLAWKAIIEPSKDQRQQYGRFAHTLSAAALIGLVGYFKTVSSWSLHAAADVCGLLMASVVLFVVGAVLSKGD</sequence>
<dbReference type="AlphaFoldDB" id="A0A4P7LJH2"/>
<organism evidence="2 3">
    <name type="scientific">Cupriavidus oxalaticus</name>
    <dbReference type="NCBI Taxonomy" id="96344"/>
    <lineage>
        <taxon>Bacteria</taxon>
        <taxon>Pseudomonadati</taxon>
        <taxon>Pseudomonadota</taxon>
        <taxon>Betaproteobacteria</taxon>
        <taxon>Burkholderiales</taxon>
        <taxon>Burkholderiaceae</taxon>
        <taxon>Cupriavidus</taxon>
    </lineage>
</organism>
<accession>A0A4P7LJH2</accession>
<feature type="transmembrane region" description="Helical" evidence="1">
    <location>
        <begin position="102"/>
        <end position="121"/>
    </location>
</feature>
<evidence type="ECO:0000313" key="2">
    <source>
        <dbReference type="EMBL" id="QBY56394.1"/>
    </source>
</evidence>
<keyword evidence="1" id="KW-0812">Transmembrane</keyword>
<feature type="transmembrane region" description="Helical" evidence="1">
    <location>
        <begin position="127"/>
        <end position="152"/>
    </location>
</feature>
<geneLocation type="plasmid" evidence="2">
    <name>unnamed4</name>
</geneLocation>
<evidence type="ECO:0000313" key="3">
    <source>
        <dbReference type="Proteomes" id="UP000295294"/>
    </source>
</evidence>